<name>A0A0E9XCP0_ANGAN</name>
<dbReference type="EMBL" id="GBXM01009139">
    <property type="protein sequence ID" value="JAH99438.1"/>
    <property type="molecule type" value="Transcribed_RNA"/>
</dbReference>
<accession>A0A0E9XCP0</accession>
<protein>
    <submittedName>
        <fullName evidence="1">Uncharacterized protein</fullName>
    </submittedName>
</protein>
<reference evidence="1" key="1">
    <citation type="submission" date="2014-11" db="EMBL/GenBank/DDBJ databases">
        <authorList>
            <person name="Amaro Gonzalez C."/>
        </authorList>
    </citation>
    <scope>NUCLEOTIDE SEQUENCE</scope>
</reference>
<dbReference type="AlphaFoldDB" id="A0A0E9XCP0"/>
<proteinExistence type="predicted"/>
<organism evidence="1">
    <name type="scientific">Anguilla anguilla</name>
    <name type="common">European freshwater eel</name>
    <name type="synonym">Muraena anguilla</name>
    <dbReference type="NCBI Taxonomy" id="7936"/>
    <lineage>
        <taxon>Eukaryota</taxon>
        <taxon>Metazoa</taxon>
        <taxon>Chordata</taxon>
        <taxon>Craniata</taxon>
        <taxon>Vertebrata</taxon>
        <taxon>Euteleostomi</taxon>
        <taxon>Actinopterygii</taxon>
        <taxon>Neopterygii</taxon>
        <taxon>Teleostei</taxon>
        <taxon>Anguilliformes</taxon>
        <taxon>Anguillidae</taxon>
        <taxon>Anguilla</taxon>
    </lineage>
</organism>
<reference evidence="1" key="2">
    <citation type="journal article" date="2015" name="Fish Shellfish Immunol.">
        <title>Early steps in the European eel (Anguilla anguilla)-Vibrio vulnificus interaction in the gills: Role of the RtxA13 toxin.</title>
        <authorList>
            <person name="Callol A."/>
            <person name="Pajuelo D."/>
            <person name="Ebbesson L."/>
            <person name="Teles M."/>
            <person name="MacKenzie S."/>
            <person name="Amaro C."/>
        </authorList>
    </citation>
    <scope>NUCLEOTIDE SEQUENCE</scope>
</reference>
<evidence type="ECO:0000313" key="1">
    <source>
        <dbReference type="EMBL" id="JAH99438.1"/>
    </source>
</evidence>
<sequence>MCLLWIKMKQEAACTLKQLP</sequence>